<reference evidence="2" key="2">
    <citation type="submission" date="2020-09" db="EMBL/GenBank/DDBJ databases">
        <authorList>
            <person name="Sun Q."/>
            <person name="Zhou Y."/>
        </authorList>
    </citation>
    <scope>NUCLEOTIDE SEQUENCE</scope>
    <source>
        <strain evidence="2">CGMCC 1.15725</strain>
    </source>
</reference>
<dbReference type="AlphaFoldDB" id="A0A8J2YS28"/>
<dbReference type="PROSITE" id="PS51257">
    <property type="entry name" value="PROKAR_LIPOPROTEIN"/>
    <property type="match status" value="1"/>
</dbReference>
<dbReference type="GO" id="GO:0006508">
    <property type="term" value="P:proteolysis"/>
    <property type="evidence" value="ECO:0007669"/>
    <property type="project" value="InterPro"/>
</dbReference>
<evidence type="ECO:0008006" key="4">
    <source>
        <dbReference type="Google" id="ProtNLM"/>
    </source>
</evidence>
<dbReference type="Pfam" id="PF01650">
    <property type="entry name" value="Peptidase_C13"/>
    <property type="match status" value="1"/>
</dbReference>
<dbReference type="GO" id="GO:0008233">
    <property type="term" value="F:peptidase activity"/>
    <property type="evidence" value="ECO:0007669"/>
    <property type="project" value="InterPro"/>
</dbReference>
<organism evidence="2 3">
    <name type="scientific">Aliidongia dinghuensis</name>
    <dbReference type="NCBI Taxonomy" id="1867774"/>
    <lineage>
        <taxon>Bacteria</taxon>
        <taxon>Pseudomonadati</taxon>
        <taxon>Pseudomonadota</taxon>
        <taxon>Alphaproteobacteria</taxon>
        <taxon>Rhodospirillales</taxon>
        <taxon>Dongiaceae</taxon>
        <taxon>Aliidongia</taxon>
    </lineage>
</organism>
<dbReference type="InterPro" id="IPR001096">
    <property type="entry name" value="Peptidase_C13"/>
</dbReference>
<accession>A0A8J2YS28</accession>
<name>A0A8J2YS28_9PROT</name>
<evidence type="ECO:0000256" key="1">
    <source>
        <dbReference type="SAM" id="MobiDB-lite"/>
    </source>
</evidence>
<proteinExistence type="predicted"/>
<keyword evidence="3" id="KW-1185">Reference proteome</keyword>
<dbReference type="EMBL" id="BMJQ01000003">
    <property type="protein sequence ID" value="GGF08566.1"/>
    <property type="molecule type" value="Genomic_DNA"/>
</dbReference>
<gene>
    <name evidence="2" type="ORF">GCM10011611_12510</name>
</gene>
<protein>
    <recommendedName>
        <fullName evidence="4">Caspase family protein</fullName>
    </recommendedName>
</protein>
<dbReference type="RefSeq" id="WP_189043700.1">
    <property type="nucleotide sequence ID" value="NZ_BMJQ01000003.1"/>
</dbReference>
<evidence type="ECO:0000313" key="2">
    <source>
        <dbReference type="EMBL" id="GGF08566.1"/>
    </source>
</evidence>
<comment type="caution">
    <text evidence="2">The sequence shown here is derived from an EMBL/GenBank/DDBJ whole genome shotgun (WGS) entry which is preliminary data.</text>
</comment>
<sequence>MGGRTTRRTGSIRLLSGRRILVGLLLAWLAACTSPPPPPAPILAGPMDPKRLVAVLVAGDDSLPVFDNATAYVADELAATGVPPEQVHRLSAAPQRTPRAELATVGAVISRIEAVEVPRGGSCLVYLTSHGAYQRGLYLSASDDVLKPSQLDHALERGCGQAPTVVIVSACFAGQFTLPPMPRANRIILTAADANRTSFGCGASYRYTYFDECLLGALGEGQSWHEVFARTVTCVSQRERQIGALPSQPTAVFGDSMADVAPPAAPSDDDAPQAIRFAPGPDPFNPALVPLPGEERLRLHGDLLRYAAAPLPKALAMTAEGLPITVARDRDGRRTEADVARLALERCEWLTGGACILYAWNQQTVARLPSGLAPFHPARLVRSGRLTPENAPFIRDDQRPQIEHYLASETPKALALSPGHEEIGVGHGATIDDARRDALLQCRAGRLDCVIYAEDDRIVLGWSN</sequence>
<feature type="region of interest" description="Disordered" evidence="1">
    <location>
        <begin position="255"/>
        <end position="279"/>
    </location>
</feature>
<reference evidence="2" key="1">
    <citation type="journal article" date="2014" name="Int. J. Syst. Evol. Microbiol.">
        <title>Complete genome sequence of Corynebacterium casei LMG S-19264T (=DSM 44701T), isolated from a smear-ripened cheese.</title>
        <authorList>
            <consortium name="US DOE Joint Genome Institute (JGI-PGF)"/>
            <person name="Walter F."/>
            <person name="Albersmeier A."/>
            <person name="Kalinowski J."/>
            <person name="Ruckert C."/>
        </authorList>
    </citation>
    <scope>NUCLEOTIDE SEQUENCE</scope>
    <source>
        <strain evidence="2">CGMCC 1.15725</strain>
    </source>
</reference>
<dbReference type="Proteomes" id="UP000646365">
    <property type="component" value="Unassembled WGS sequence"/>
</dbReference>
<evidence type="ECO:0000313" key="3">
    <source>
        <dbReference type="Proteomes" id="UP000646365"/>
    </source>
</evidence>
<dbReference type="Gene3D" id="3.40.50.1460">
    <property type="match status" value="1"/>
</dbReference>